<name>A0A2S6ILG1_9FLAO</name>
<feature type="binding site" evidence="7">
    <location>
        <position position="213"/>
    </location>
    <ligand>
        <name>substrate</name>
    </ligand>
</feature>
<evidence type="ECO:0000256" key="7">
    <source>
        <dbReference type="HAMAP-Rule" id="MF_00147"/>
    </source>
</evidence>
<keyword evidence="6 7" id="KW-0413">Isomerase</keyword>
<evidence type="ECO:0000256" key="1">
    <source>
        <dbReference type="ARBA" id="ARBA00004680"/>
    </source>
</evidence>
<sequence>MRKNIVAGNWKMNCDLAQTQALITDLKKGLVNDVNCELMIAPSHPFLYNAFNSTCDTVIEVVAQNVCEADSGAYTGEISVPMLQSIGIKTVIIGHSERRDTYGETDQLITAKTKAALDKGLRVIFCCGEHLEDRKAGNHFDTVTKQIELGLFDLTAAQMENVVVAYEPVWAIGTGETASPEQAQEMHAHLRSFIETKFGKETANNTSILYGGSVKPANAAEIFAKPDVDGGLVGGASLDGSSFLDIANAF</sequence>
<dbReference type="NCBIfam" id="TIGR00419">
    <property type="entry name" value="tim"/>
    <property type="match status" value="1"/>
</dbReference>
<dbReference type="GO" id="GO:0006094">
    <property type="term" value="P:gluconeogenesis"/>
    <property type="evidence" value="ECO:0007669"/>
    <property type="project" value="UniProtKB-UniRule"/>
</dbReference>
<dbReference type="PROSITE" id="PS51440">
    <property type="entry name" value="TIM_2"/>
    <property type="match status" value="1"/>
</dbReference>
<proteinExistence type="inferred from homology"/>
<evidence type="ECO:0000256" key="6">
    <source>
        <dbReference type="ARBA" id="ARBA00023235"/>
    </source>
</evidence>
<keyword evidence="3 7" id="KW-0312">Gluconeogenesis</keyword>
<dbReference type="GO" id="GO:0019563">
    <property type="term" value="P:glycerol catabolic process"/>
    <property type="evidence" value="ECO:0007669"/>
    <property type="project" value="TreeGrafter"/>
</dbReference>
<dbReference type="PANTHER" id="PTHR21139">
    <property type="entry name" value="TRIOSEPHOSPHATE ISOMERASE"/>
    <property type="match status" value="1"/>
</dbReference>
<comment type="caution">
    <text evidence="9">The sequence shown here is derived from an EMBL/GenBank/DDBJ whole genome shotgun (WGS) entry which is preliminary data.</text>
</comment>
<dbReference type="Gene3D" id="3.20.20.70">
    <property type="entry name" value="Aldolase class I"/>
    <property type="match status" value="1"/>
</dbReference>
<dbReference type="OrthoDB" id="9809429at2"/>
<feature type="active site" description="Electrophile" evidence="7">
    <location>
        <position position="95"/>
    </location>
</feature>
<comment type="pathway">
    <text evidence="7 8">Carbohydrate biosynthesis; gluconeogenesis.</text>
</comment>
<evidence type="ECO:0000313" key="9">
    <source>
        <dbReference type="EMBL" id="PPK95074.1"/>
    </source>
</evidence>
<dbReference type="InterPro" id="IPR020861">
    <property type="entry name" value="Triosephosphate_isomerase_AS"/>
</dbReference>
<dbReference type="PROSITE" id="PS00171">
    <property type="entry name" value="TIM_1"/>
    <property type="match status" value="1"/>
</dbReference>
<dbReference type="InterPro" id="IPR035990">
    <property type="entry name" value="TIM_sf"/>
</dbReference>
<dbReference type="Pfam" id="PF00121">
    <property type="entry name" value="TIM"/>
    <property type="match status" value="1"/>
</dbReference>
<feature type="binding site" evidence="7">
    <location>
        <position position="173"/>
    </location>
    <ligand>
        <name>substrate</name>
    </ligand>
</feature>
<comment type="function">
    <text evidence="7">Involved in the gluconeogenesis. Catalyzes stereospecifically the conversion of dihydroxyacetone phosphate (DHAP) to D-glyceraldehyde-3-phosphate (G3P).</text>
</comment>
<dbReference type="UniPathway" id="UPA00109">
    <property type="reaction ID" value="UER00189"/>
</dbReference>
<dbReference type="UniPathway" id="UPA00138"/>
<evidence type="ECO:0000256" key="3">
    <source>
        <dbReference type="ARBA" id="ARBA00022432"/>
    </source>
</evidence>
<evidence type="ECO:0000256" key="2">
    <source>
        <dbReference type="ARBA" id="ARBA00007422"/>
    </source>
</evidence>
<dbReference type="GO" id="GO:0046166">
    <property type="term" value="P:glyceraldehyde-3-phosphate biosynthetic process"/>
    <property type="evidence" value="ECO:0007669"/>
    <property type="project" value="TreeGrafter"/>
</dbReference>
<comment type="similarity">
    <text evidence="2 7 8">Belongs to the triosephosphate isomerase family.</text>
</comment>
<dbReference type="CDD" id="cd00311">
    <property type="entry name" value="TIM"/>
    <property type="match status" value="1"/>
</dbReference>
<dbReference type="InterPro" id="IPR013785">
    <property type="entry name" value="Aldolase_TIM"/>
</dbReference>
<evidence type="ECO:0000256" key="5">
    <source>
        <dbReference type="ARBA" id="ARBA00023152"/>
    </source>
</evidence>
<protein>
    <recommendedName>
        <fullName evidence="7 8">Triosephosphate isomerase</fullName>
        <shortName evidence="7">TIM</shortName>
        <shortName evidence="7">TPI</shortName>
        <ecNumber evidence="7 8">5.3.1.1</ecNumber>
    </recommendedName>
    <alternativeName>
        <fullName evidence="7">Triose-phosphate isomerase</fullName>
    </alternativeName>
</protein>
<dbReference type="InterPro" id="IPR000652">
    <property type="entry name" value="Triosephosphate_isomerase"/>
</dbReference>
<dbReference type="PANTHER" id="PTHR21139:SF42">
    <property type="entry name" value="TRIOSEPHOSPHATE ISOMERASE"/>
    <property type="match status" value="1"/>
</dbReference>
<keyword evidence="5 7" id="KW-0324">Glycolysis</keyword>
<dbReference type="SUPFAM" id="SSF51351">
    <property type="entry name" value="Triosephosphate isomerase (TIM)"/>
    <property type="match status" value="1"/>
</dbReference>
<reference evidence="9 10" key="1">
    <citation type="submission" date="2018-02" db="EMBL/GenBank/DDBJ databases">
        <title>Genomic Encyclopedia of Archaeal and Bacterial Type Strains, Phase II (KMG-II): from individual species to whole genera.</title>
        <authorList>
            <person name="Goeker M."/>
        </authorList>
    </citation>
    <scope>NUCLEOTIDE SEQUENCE [LARGE SCALE GENOMIC DNA]</scope>
    <source>
        <strain evidence="9 10">DSM 16809</strain>
    </source>
</reference>
<evidence type="ECO:0000256" key="4">
    <source>
        <dbReference type="ARBA" id="ARBA00022490"/>
    </source>
</evidence>
<dbReference type="RefSeq" id="WP_104515504.1">
    <property type="nucleotide sequence ID" value="NZ_MQVW01000024.1"/>
</dbReference>
<feature type="binding site" evidence="7">
    <location>
        <begin position="9"/>
        <end position="11"/>
    </location>
    <ligand>
        <name>substrate</name>
    </ligand>
</feature>
<organism evidence="9 10">
    <name type="scientific">Nonlabens xylanidelens</name>
    <dbReference type="NCBI Taxonomy" id="191564"/>
    <lineage>
        <taxon>Bacteria</taxon>
        <taxon>Pseudomonadati</taxon>
        <taxon>Bacteroidota</taxon>
        <taxon>Flavobacteriia</taxon>
        <taxon>Flavobacteriales</taxon>
        <taxon>Flavobacteriaceae</taxon>
        <taxon>Nonlabens</taxon>
    </lineage>
</organism>
<dbReference type="FunFam" id="3.20.20.70:FF:000016">
    <property type="entry name" value="Triosephosphate isomerase"/>
    <property type="match status" value="1"/>
</dbReference>
<dbReference type="Proteomes" id="UP000239002">
    <property type="component" value="Unassembled WGS sequence"/>
</dbReference>
<keyword evidence="10" id="KW-1185">Reference proteome</keyword>
<dbReference type="GO" id="GO:0006096">
    <property type="term" value="P:glycolytic process"/>
    <property type="evidence" value="ECO:0007669"/>
    <property type="project" value="UniProtKB-UniRule"/>
</dbReference>
<dbReference type="GO" id="GO:0005829">
    <property type="term" value="C:cytosol"/>
    <property type="evidence" value="ECO:0007669"/>
    <property type="project" value="TreeGrafter"/>
</dbReference>
<keyword evidence="4 7" id="KW-0963">Cytoplasm</keyword>
<gene>
    <name evidence="7" type="primary">tpiA</name>
    <name evidence="9" type="ORF">LY01_01827</name>
</gene>
<comment type="subcellular location">
    <subcellularLocation>
        <location evidence="7 8">Cytoplasm</location>
    </subcellularLocation>
</comment>
<dbReference type="EMBL" id="PTJE01000003">
    <property type="protein sequence ID" value="PPK95074.1"/>
    <property type="molecule type" value="Genomic_DNA"/>
</dbReference>
<dbReference type="InterPro" id="IPR022896">
    <property type="entry name" value="TrioseP_Isoase_bac/euk"/>
</dbReference>
<accession>A0A2S6ILG1</accession>
<comment type="subunit">
    <text evidence="7 8">Homodimer.</text>
</comment>
<comment type="pathway">
    <text evidence="1 7 8">Carbohydrate degradation; glycolysis; D-glyceraldehyde 3-phosphate from glycerone phosphate: step 1/1.</text>
</comment>
<dbReference type="AlphaFoldDB" id="A0A2S6ILG1"/>
<dbReference type="HAMAP" id="MF_00147_B">
    <property type="entry name" value="TIM_B"/>
    <property type="match status" value="1"/>
</dbReference>
<evidence type="ECO:0000313" key="10">
    <source>
        <dbReference type="Proteomes" id="UP000239002"/>
    </source>
</evidence>
<evidence type="ECO:0000256" key="8">
    <source>
        <dbReference type="RuleBase" id="RU363013"/>
    </source>
</evidence>
<feature type="binding site" evidence="7">
    <location>
        <begin position="234"/>
        <end position="235"/>
    </location>
    <ligand>
        <name>substrate</name>
    </ligand>
</feature>
<dbReference type="EC" id="5.3.1.1" evidence="7 8"/>
<comment type="catalytic activity">
    <reaction evidence="7 8">
        <text>D-glyceraldehyde 3-phosphate = dihydroxyacetone phosphate</text>
        <dbReference type="Rhea" id="RHEA:18585"/>
        <dbReference type="ChEBI" id="CHEBI:57642"/>
        <dbReference type="ChEBI" id="CHEBI:59776"/>
        <dbReference type="EC" id="5.3.1.1"/>
    </reaction>
</comment>
<feature type="active site" description="Proton acceptor" evidence="7">
    <location>
        <position position="167"/>
    </location>
</feature>
<dbReference type="GO" id="GO:0004807">
    <property type="term" value="F:triose-phosphate isomerase activity"/>
    <property type="evidence" value="ECO:0007669"/>
    <property type="project" value="UniProtKB-UniRule"/>
</dbReference>